<dbReference type="Gene3D" id="3.30.40.10">
    <property type="entry name" value="Zinc/RING finger domain, C3HC4 (zinc finger)"/>
    <property type="match status" value="1"/>
</dbReference>
<keyword evidence="11" id="KW-1185">Reference proteome</keyword>
<evidence type="ECO:0000256" key="6">
    <source>
        <dbReference type="ARBA" id="ARBA00022786"/>
    </source>
</evidence>
<evidence type="ECO:0000256" key="7">
    <source>
        <dbReference type="ARBA" id="ARBA00022833"/>
    </source>
</evidence>
<sequence>MSDYAAFLLPLSLSRSSGGIEAVVKQKRILHKISLCCWNPSLTKFPSYSGKRAASTMARHPHHTPSQPEMQNEFQNHPYPEMQNEFQNHPYPDHRFVRGQLMPPPNLAAIHGDNSQAYFNTPIRSNYHPSCSNNSNHPNYYPAHFGASHGTHLHYPPRTELLANHAQPGPSCHRPHAVAPQMNNRSSALKRKTPDRNTADAYGNYSGSSSDFRYSCGNLQPKPTPAYEQAVPSNPTSITEGFQRNVRSRDSHSNSRPSEFNRIGFNPSNMPQPTSSQANTSGQRIPEQWSHAPVPPHGRSLPSGTVTSSSAATIRDREYYPTQNRNPIIPVPTSPSPYMQGPGSARGVYCNRPAPHLAATSHPSMRSLPIYLGNQAIVPSRQHSRPLATTGRNEDQRERRFGNPYEMLQHFVIVNDFDPYWDMRLDIDDMSYEELLALEERIGNVSMGLCDEAISRCLVETACSSSNQRKDGQEGGICVICQEEYKSEDRLGRLRCKHDFHVECVKEWLLKKNACPVCKTAAAEDTSKKKH</sequence>
<feature type="compositionally biased region" description="Polar residues" evidence="9">
    <location>
        <begin position="231"/>
        <end position="242"/>
    </location>
</feature>
<dbReference type="GO" id="GO:0008270">
    <property type="term" value="F:zinc ion binding"/>
    <property type="evidence" value="ECO:0007669"/>
    <property type="project" value="UniProtKB-KW"/>
</dbReference>
<dbReference type="InterPro" id="IPR013083">
    <property type="entry name" value="Znf_RING/FYVE/PHD"/>
</dbReference>
<evidence type="ECO:0000256" key="8">
    <source>
        <dbReference type="PROSITE-ProRule" id="PRU00175"/>
    </source>
</evidence>
<dbReference type="GO" id="GO:0061630">
    <property type="term" value="F:ubiquitin protein ligase activity"/>
    <property type="evidence" value="ECO:0007669"/>
    <property type="project" value="UniProtKB-EC"/>
</dbReference>
<dbReference type="EC" id="2.3.2.27" evidence="2"/>
<protein>
    <recommendedName>
        <fullName evidence="2">RING-type E3 ubiquitin transferase</fullName>
        <ecNumber evidence="2">2.3.2.27</ecNumber>
    </recommendedName>
</protein>
<keyword evidence="7" id="KW-0862">Zinc</keyword>
<dbReference type="Pfam" id="PF13639">
    <property type="entry name" value="zf-RING_2"/>
    <property type="match status" value="1"/>
</dbReference>
<reference evidence="12" key="2">
    <citation type="submission" date="2025-08" db="UniProtKB">
        <authorList>
            <consortium name="RefSeq"/>
        </authorList>
    </citation>
    <scope>IDENTIFICATION</scope>
    <source>
        <tissue evidence="12">Leaf</tissue>
    </source>
</reference>
<evidence type="ECO:0000256" key="5">
    <source>
        <dbReference type="ARBA" id="ARBA00022771"/>
    </source>
</evidence>
<keyword evidence="6" id="KW-0833">Ubl conjugation pathway</keyword>
<dbReference type="AlphaFoldDB" id="A0A6P5EQW6"/>
<evidence type="ECO:0000256" key="1">
    <source>
        <dbReference type="ARBA" id="ARBA00000900"/>
    </source>
</evidence>
<dbReference type="PANTHER" id="PTHR22937">
    <property type="entry name" value="E3 UBIQUITIN-PROTEIN LIGASE RNF165"/>
    <property type="match status" value="1"/>
</dbReference>
<organism evidence="11 12">
    <name type="scientific">Ananas comosus</name>
    <name type="common">Pineapple</name>
    <name type="synonym">Ananas ananas</name>
    <dbReference type="NCBI Taxonomy" id="4615"/>
    <lineage>
        <taxon>Eukaryota</taxon>
        <taxon>Viridiplantae</taxon>
        <taxon>Streptophyta</taxon>
        <taxon>Embryophyta</taxon>
        <taxon>Tracheophyta</taxon>
        <taxon>Spermatophyta</taxon>
        <taxon>Magnoliopsida</taxon>
        <taxon>Liliopsida</taxon>
        <taxon>Poales</taxon>
        <taxon>Bromeliaceae</taxon>
        <taxon>Bromelioideae</taxon>
        <taxon>Ananas</taxon>
    </lineage>
</organism>
<keyword evidence="3" id="KW-0808">Transferase</keyword>
<keyword evidence="5 8" id="KW-0863">Zinc-finger</keyword>
<dbReference type="InterPro" id="IPR045191">
    <property type="entry name" value="MBR1/2-like"/>
</dbReference>
<feature type="compositionally biased region" description="Polar residues" evidence="9">
    <location>
        <begin position="266"/>
        <end position="283"/>
    </location>
</feature>
<dbReference type="GeneID" id="109708554"/>
<feature type="domain" description="RING-type" evidence="10">
    <location>
        <begin position="478"/>
        <end position="519"/>
    </location>
</feature>
<keyword evidence="4" id="KW-0479">Metal-binding</keyword>
<name>A0A6P5EQW6_ANACO</name>
<evidence type="ECO:0000256" key="2">
    <source>
        <dbReference type="ARBA" id="ARBA00012483"/>
    </source>
</evidence>
<accession>A0A6P5EQW6</accession>
<dbReference type="InterPro" id="IPR001841">
    <property type="entry name" value="Znf_RING"/>
</dbReference>
<evidence type="ECO:0000313" key="12">
    <source>
        <dbReference type="RefSeq" id="XP_020085934.1"/>
    </source>
</evidence>
<evidence type="ECO:0000256" key="9">
    <source>
        <dbReference type="SAM" id="MobiDB-lite"/>
    </source>
</evidence>
<proteinExistence type="predicted"/>
<evidence type="ECO:0000259" key="10">
    <source>
        <dbReference type="PROSITE" id="PS50089"/>
    </source>
</evidence>
<dbReference type="PANTHER" id="PTHR22937:SF65">
    <property type="entry name" value="E3 UBIQUITIN-PROTEIN LIGASE ARK2C"/>
    <property type="match status" value="1"/>
</dbReference>
<gene>
    <name evidence="12" type="primary">LOC109708554</name>
</gene>
<evidence type="ECO:0000313" key="11">
    <source>
        <dbReference type="Proteomes" id="UP000515123"/>
    </source>
</evidence>
<dbReference type="PROSITE" id="PS50089">
    <property type="entry name" value="ZF_RING_2"/>
    <property type="match status" value="1"/>
</dbReference>
<reference evidence="11" key="1">
    <citation type="journal article" date="2015" name="Nat. Genet.">
        <title>The pineapple genome and the evolution of CAM photosynthesis.</title>
        <authorList>
            <person name="Ming R."/>
            <person name="VanBuren R."/>
            <person name="Wai C.M."/>
            <person name="Tang H."/>
            <person name="Schatz M.C."/>
            <person name="Bowers J.E."/>
            <person name="Lyons E."/>
            <person name="Wang M.L."/>
            <person name="Chen J."/>
            <person name="Biggers E."/>
            <person name="Zhang J."/>
            <person name="Huang L."/>
            <person name="Zhang L."/>
            <person name="Miao W."/>
            <person name="Zhang J."/>
            <person name="Ye Z."/>
            <person name="Miao C."/>
            <person name="Lin Z."/>
            <person name="Wang H."/>
            <person name="Zhou H."/>
            <person name="Yim W.C."/>
            <person name="Priest H.D."/>
            <person name="Zheng C."/>
            <person name="Woodhouse M."/>
            <person name="Edger P.P."/>
            <person name="Guyot R."/>
            <person name="Guo H.B."/>
            <person name="Guo H."/>
            <person name="Zheng G."/>
            <person name="Singh R."/>
            <person name="Sharma A."/>
            <person name="Min X."/>
            <person name="Zheng Y."/>
            <person name="Lee H."/>
            <person name="Gurtowski J."/>
            <person name="Sedlazeck F.J."/>
            <person name="Harkess A."/>
            <person name="McKain M.R."/>
            <person name="Liao Z."/>
            <person name="Fang J."/>
            <person name="Liu J."/>
            <person name="Zhang X."/>
            <person name="Zhang Q."/>
            <person name="Hu W."/>
            <person name="Qin Y."/>
            <person name="Wang K."/>
            <person name="Chen L.Y."/>
            <person name="Shirley N."/>
            <person name="Lin Y.R."/>
            <person name="Liu L.Y."/>
            <person name="Hernandez A.G."/>
            <person name="Wright C.L."/>
            <person name="Bulone V."/>
            <person name="Tuskan G.A."/>
            <person name="Heath K."/>
            <person name="Zee F."/>
            <person name="Moore P.H."/>
            <person name="Sunkar R."/>
            <person name="Leebens-Mack J.H."/>
            <person name="Mockler T."/>
            <person name="Bennetzen J.L."/>
            <person name="Freeling M."/>
            <person name="Sankoff D."/>
            <person name="Paterson A.H."/>
            <person name="Zhu X."/>
            <person name="Yang X."/>
            <person name="Smith J.A."/>
            <person name="Cushman J.C."/>
            <person name="Paull R.E."/>
            <person name="Yu Q."/>
        </authorList>
    </citation>
    <scope>NUCLEOTIDE SEQUENCE [LARGE SCALE GENOMIC DNA]</scope>
    <source>
        <strain evidence="11">cv. F153</strain>
    </source>
</reference>
<dbReference type="Proteomes" id="UP000515123">
    <property type="component" value="Linkage group 4"/>
</dbReference>
<dbReference type="SUPFAM" id="SSF57850">
    <property type="entry name" value="RING/U-box"/>
    <property type="match status" value="1"/>
</dbReference>
<dbReference type="OrthoDB" id="8062037at2759"/>
<dbReference type="RefSeq" id="XP_020085934.1">
    <property type="nucleotide sequence ID" value="XM_020230345.1"/>
</dbReference>
<evidence type="ECO:0000256" key="4">
    <source>
        <dbReference type="ARBA" id="ARBA00022723"/>
    </source>
</evidence>
<feature type="region of interest" description="Disordered" evidence="9">
    <location>
        <begin position="162"/>
        <end position="313"/>
    </location>
</feature>
<dbReference type="SMART" id="SM00184">
    <property type="entry name" value="RING"/>
    <property type="match status" value="1"/>
</dbReference>
<evidence type="ECO:0000256" key="3">
    <source>
        <dbReference type="ARBA" id="ARBA00022679"/>
    </source>
</evidence>
<feature type="compositionally biased region" description="Polar residues" evidence="9">
    <location>
        <begin position="302"/>
        <end position="312"/>
    </location>
</feature>
<comment type="catalytic activity">
    <reaction evidence="1">
        <text>S-ubiquitinyl-[E2 ubiquitin-conjugating enzyme]-L-cysteine + [acceptor protein]-L-lysine = [E2 ubiquitin-conjugating enzyme]-L-cysteine + N(6)-ubiquitinyl-[acceptor protein]-L-lysine.</text>
        <dbReference type="EC" id="2.3.2.27"/>
    </reaction>
</comment>